<gene>
    <name evidence="2" type="ORF">EW146_g4578</name>
</gene>
<proteinExistence type="predicted"/>
<feature type="compositionally biased region" description="Low complexity" evidence="1">
    <location>
        <begin position="269"/>
        <end position="291"/>
    </location>
</feature>
<keyword evidence="3" id="KW-1185">Reference proteome</keyword>
<organism evidence="2 3">
    <name type="scientific">Bondarzewia mesenterica</name>
    <dbReference type="NCBI Taxonomy" id="1095465"/>
    <lineage>
        <taxon>Eukaryota</taxon>
        <taxon>Fungi</taxon>
        <taxon>Dikarya</taxon>
        <taxon>Basidiomycota</taxon>
        <taxon>Agaricomycotina</taxon>
        <taxon>Agaricomycetes</taxon>
        <taxon>Russulales</taxon>
        <taxon>Bondarzewiaceae</taxon>
        <taxon>Bondarzewia</taxon>
    </lineage>
</organism>
<feature type="region of interest" description="Disordered" evidence="1">
    <location>
        <begin position="249"/>
        <end position="291"/>
    </location>
</feature>
<dbReference type="SUPFAM" id="SSF56112">
    <property type="entry name" value="Protein kinase-like (PK-like)"/>
    <property type="match status" value="1"/>
</dbReference>
<dbReference type="EMBL" id="SGPL01000180">
    <property type="protein sequence ID" value="THH15992.1"/>
    <property type="molecule type" value="Genomic_DNA"/>
</dbReference>
<reference evidence="2 3" key="1">
    <citation type="submission" date="2019-02" db="EMBL/GenBank/DDBJ databases">
        <title>Genome sequencing of the rare red list fungi Bondarzewia mesenterica.</title>
        <authorList>
            <person name="Buettner E."/>
            <person name="Kellner H."/>
        </authorList>
    </citation>
    <scope>NUCLEOTIDE SEQUENCE [LARGE SCALE GENOMIC DNA]</scope>
    <source>
        <strain evidence="2 3">DSM 108281</strain>
    </source>
</reference>
<dbReference type="InterPro" id="IPR011009">
    <property type="entry name" value="Kinase-like_dom_sf"/>
</dbReference>
<accession>A0A4S4LUA2</accession>
<dbReference type="OrthoDB" id="3271031at2759"/>
<sequence>MPLTVSSLLYEIVPGPFVFRNDDAICANGPDPDFEVSDLTLLHQGTRWKSIVGKLKHLQGVGIPTCHGYLLGTVDEEMVGVLVLSYCGKPVEHFFSTLDPEFKSDLIDIFLAIHFSGVSHNDIAECNVLDWNGKPVVIDFEDSTEEECGLKMPIKEGALSPGRADFDCKELHQLCIDLTVWNLSVVLYGDGYHSVKLLTYVHKLAAVAPKRWSRERAYREAFETIEEHAQMYYPKQYEKMMALRISSEKPAVPSNDGKLPTRPLGGLSGSPSSSGSSSIGRKGSLSGVGSH</sequence>
<dbReference type="Proteomes" id="UP000310158">
    <property type="component" value="Unassembled WGS sequence"/>
</dbReference>
<name>A0A4S4LUA2_9AGAM</name>
<evidence type="ECO:0000313" key="3">
    <source>
        <dbReference type="Proteomes" id="UP000310158"/>
    </source>
</evidence>
<evidence type="ECO:0000256" key="1">
    <source>
        <dbReference type="SAM" id="MobiDB-lite"/>
    </source>
</evidence>
<dbReference type="AlphaFoldDB" id="A0A4S4LUA2"/>
<evidence type="ECO:0000313" key="2">
    <source>
        <dbReference type="EMBL" id="THH15992.1"/>
    </source>
</evidence>
<comment type="caution">
    <text evidence="2">The sequence shown here is derived from an EMBL/GenBank/DDBJ whole genome shotgun (WGS) entry which is preliminary data.</text>
</comment>
<protein>
    <submittedName>
        <fullName evidence="2">Uncharacterized protein</fullName>
    </submittedName>
</protein>